<keyword evidence="3" id="KW-1185">Reference proteome</keyword>
<protein>
    <submittedName>
        <fullName evidence="2">Uncharacterized protein</fullName>
    </submittedName>
</protein>
<name>A0ABR1VAT0_9PEZI</name>
<feature type="region of interest" description="Disordered" evidence="1">
    <location>
        <begin position="1"/>
        <end position="32"/>
    </location>
</feature>
<organism evidence="2 3">
    <name type="scientific">Apiospora saccharicola</name>
    <dbReference type="NCBI Taxonomy" id="335842"/>
    <lineage>
        <taxon>Eukaryota</taxon>
        <taxon>Fungi</taxon>
        <taxon>Dikarya</taxon>
        <taxon>Ascomycota</taxon>
        <taxon>Pezizomycotina</taxon>
        <taxon>Sordariomycetes</taxon>
        <taxon>Xylariomycetidae</taxon>
        <taxon>Amphisphaeriales</taxon>
        <taxon>Apiosporaceae</taxon>
        <taxon>Apiospora</taxon>
    </lineage>
</organism>
<evidence type="ECO:0000313" key="2">
    <source>
        <dbReference type="EMBL" id="KAK8068320.1"/>
    </source>
</evidence>
<evidence type="ECO:0000256" key="1">
    <source>
        <dbReference type="SAM" id="MobiDB-lite"/>
    </source>
</evidence>
<sequence>MALLKGRAVEDWPPAAGTTEPRELPHHTYMTEGDEDGCTLYIVVNDTDEGQTYEQLATEPPSASPTCRRTPKRTGTWPTPPAPSSSTGASLETNTESVSFFYQASTRIALARLDSIPPTTAHFTLQLTPQLESSDRPYLVEMQRLYRPSSLLSANQEARRAAQEFFTLRVMCDNTAVPLYCSRAFDTLFIYQGINRWGLEHIADFLPKLVEQDTQGVGALNLAINSTALSDFEGTRTRRGFPKAQIIEKLEAPAGRTFTKALRQLQRLWMMYIEDEKARQMGDLDFVRFGTHHNRSVPVFPEVQTFQRLAMDPRPIESDLRYIGTHHSPRWFLDAWRAREKQLRVNRRAALEFRVTLAVNPHQRITDRPTAQTYFEADEQQFRERCGNRFNLNHPPWGNYLNREEWEDLRGRLQDVVGFWLLSPTAFDESTYGWGMVRDLTNYRPELCVSDLGN</sequence>
<dbReference type="Proteomes" id="UP001446871">
    <property type="component" value="Unassembled WGS sequence"/>
</dbReference>
<reference evidence="2 3" key="1">
    <citation type="submission" date="2023-01" db="EMBL/GenBank/DDBJ databases">
        <title>Analysis of 21 Apiospora genomes using comparative genomics revels a genus with tremendous synthesis potential of carbohydrate active enzymes and secondary metabolites.</title>
        <authorList>
            <person name="Sorensen T."/>
        </authorList>
    </citation>
    <scope>NUCLEOTIDE SEQUENCE [LARGE SCALE GENOMIC DNA]</scope>
    <source>
        <strain evidence="2 3">CBS 83171</strain>
    </source>
</reference>
<evidence type="ECO:0000313" key="3">
    <source>
        <dbReference type="Proteomes" id="UP001446871"/>
    </source>
</evidence>
<comment type="caution">
    <text evidence="2">The sequence shown here is derived from an EMBL/GenBank/DDBJ whole genome shotgun (WGS) entry which is preliminary data.</text>
</comment>
<proteinExistence type="predicted"/>
<gene>
    <name evidence="2" type="ORF">PG996_007432</name>
</gene>
<accession>A0ABR1VAT0</accession>
<dbReference type="EMBL" id="JAQQWM010000004">
    <property type="protein sequence ID" value="KAK8068320.1"/>
    <property type="molecule type" value="Genomic_DNA"/>
</dbReference>
<feature type="region of interest" description="Disordered" evidence="1">
    <location>
        <begin position="53"/>
        <end position="91"/>
    </location>
</feature>